<dbReference type="NCBIfam" id="TIGR04256">
    <property type="entry name" value="GxxExxY"/>
    <property type="match status" value="1"/>
</dbReference>
<name>A0A9X2ZCL1_9FLAO</name>
<comment type="caution">
    <text evidence="1">The sequence shown here is derived from an EMBL/GenBank/DDBJ whole genome shotgun (WGS) entry which is preliminary data.</text>
</comment>
<organism evidence="1 2">
    <name type="scientific">Flavobacterium shii</name>
    <dbReference type="NCBI Taxonomy" id="2987687"/>
    <lineage>
        <taxon>Bacteria</taxon>
        <taxon>Pseudomonadati</taxon>
        <taxon>Bacteroidota</taxon>
        <taxon>Flavobacteriia</taxon>
        <taxon>Flavobacteriales</taxon>
        <taxon>Flavobacteriaceae</taxon>
        <taxon>Flavobacterium</taxon>
    </lineage>
</organism>
<evidence type="ECO:0000313" key="1">
    <source>
        <dbReference type="EMBL" id="MCV9928085.1"/>
    </source>
</evidence>
<proteinExistence type="predicted"/>
<evidence type="ECO:0000313" key="2">
    <source>
        <dbReference type="Proteomes" id="UP001151079"/>
    </source>
</evidence>
<sequence length="142" mass="16565">MKLLHQQLTDSIIKTFYEVYNELGYGFLEKVYQNSLYIELKNKGFKVEAQKKISVYYKGIEVGEYYANLIVEDFIILELKAADCIVKDFENQVLNYLRGTDCEIGLLLNFGKKLNLKEKFSKISEKQENKICFYPSSNTLSN</sequence>
<keyword evidence="2" id="KW-1185">Reference proteome</keyword>
<reference evidence="1" key="1">
    <citation type="submission" date="2022-10" db="EMBL/GenBank/DDBJ databases">
        <title>Two novel species of Flavobacterium.</title>
        <authorList>
            <person name="Liu Q."/>
            <person name="Xin Y.-H."/>
        </authorList>
    </citation>
    <scope>NUCLEOTIDE SEQUENCE</scope>
    <source>
        <strain evidence="1">LS1R49</strain>
    </source>
</reference>
<dbReference type="AlphaFoldDB" id="A0A9X2ZCL1"/>
<gene>
    <name evidence="1" type="ORF">OIU83_10500</name>
</gene>
<dbReference type="InterPro" id="IPR026350">
    <property type="entry name" value="GxxExxY"/>
</dbReference>
<protein>
    <submittedName>
        <fullName evidence="1">GxxExxY protein</fullName>
    </submittedName>
</protein>
<accession>A0A9X2ZCL1</accession>
<dbReference type="EMBL" id="JAOZEW010000010">
    <property type="protein sequence ID" value="MCV9928085.1"/>
    <property type="molecule type" value="Genomic_DNA"/>
</dbReference>
<dbReference type="RefSeq" id="WP_264206211.1">
    <property type="nucleotide sequence ID" value="NZ_JAOZEW010000010.1"/>
</dbReference>
<dbReference type="Proteomes" id="UP001151079">
    <property type="component" value="Unassembled WGS sequence"/>
</dbReference>
<dbReference type="Pfam" id="PF13366">
    <property type="entry name" value="PDDEXK_3"/>
    <property type="match status" value="1"/>
</dbReference>